<feature type="region of interest" description="Disordered" evidence="5">
    <location>
        <begin position="544"/>
        <end position="585"/>
    </location>
</feature>
<dbReference type="EMBL" id="JABAIV010000005">
    <property type="protein sequence ID" value="NNG24339.1"/>
    <property type="molecule type" value="Genomic_DNA"/>
</dbReference>
<dbReference type="CDD" id="cd19411">
    <property type="entry name" value="MCP2201-like_sensor"/>
    <property type="match status" value="1"/>
</dbReference>
<evidence type="ECO:0000256" key="5">
    <source>
        <dbReference type="SAM" id="MobiDB-lite"/>
    </source>
</evidence>
<evidence type="ECO:0000256" key="4">
    <source>
        <dbReference type="PROSITE-ProRule" id="PRU00284"/>
    </source>
</evidence>
<dbReference type="PROSITE" id="PS50111">
    <property type="entry name" value="CHEMOTAXIS_TRANSDUC_2"/>
    <property type="match status" value="1"/>
</dbReference>
<dbReference type="InterPro" id="IPR024478">
    <property type="entry name" value="HlyB_4HB_MCP"/>
</dbReference>
<dbReference type="InterPro" id="IPR047347">
    <property type="entry name" value="YvaQ-like_sensor"/>
</dbReference>
<dbReference type="GO" id="GO:0005886">
    <property type="term" value="C:plasma membrane"/>
    <property type="evidence" value="ECO:0007669"/>
    <property type="project" value="TreeGrafter"/>
</dbReference>
<dbReference type="SUPFAM" id="SSF58104">
    <property type="entry name" value="Methyl-accepting chemotaxis protein (MCP) signaling domain"/>
    <property type="match status" value="1"/>
</dbReference>
<keyword evidence="6" id="KW-1133">Transmembrane helix</keyword>
<sequence length="585" mass="61769">MKVGTRLALGFALVLVLLIAVTGVGILRMSQIQDRLDQVVSVNNVSTSLVTDMRNNVGERVAALRVLTLMTDPADMEPEMVKFKEQTRKYDEAQKKLSAIFAAHASEKEKTLLAQVKEFEGAAMPAIAKASELYLANNAMDATRVMIREVRPVQKKWTEALDQLATFEEKQNAQAAADAQDAFANARNFMIVMLLTAVAMGIAAAWVISRSLRKQLGGEPAYTASIASSIAHGDLSIAIETDASDRGSLLVEMKEMRNSLVGIVEQVRRGTETIGTASREIAAGNIDLSSRTELQASSLEKTASAMEELTSTVKQNADNAREANALAATASNVALKGGEVVSQVVGTMGEINTSANKIADIISVIDGIAFQTNILALNAAVEAARAGEQGRGFAVVASEVRNLAQRSAAAAKEIKTLIGDSVEKVERGSKLVGQAGVTMDEVVASVKRVTDIMSEIANASAEQSAGIEQVNLSIIEMDSMTQQNAALVEEAAAAAQSMQDQASELTRVVSIFKLTEGEQQAEAQAPVVTSTAVVVRPAAVKRPAPALKKPAVKKPAAAAQDAAAAPAARPKKAAATAGNDEWEEF</sequence>
<organism evidence="8 9">
    <name type="scientific">Telluria aromaticivorans</name>
    <dbReference type="NCBI Taxonomy" id="2725995"/>
    <lineage>
        <taxon>Bacteria</taxon>
        <taxon>Pseudomonadati</taxon>
        <taxon>Pseudomonadota</taxon>
        <taxon>Betaproteobacteria</taxon>
        <taxon>Burkholderiales</taxon>
        <taxon>Oxalobacteraceae</taxon>
        <taxon>Telluria group</taxon>
        <taxon>Telluria</taxon>
    </lineage>
</organism>
<comment type="similarity">
    <text evidence="3">Belongs to the methyl-accepting chemotaxis (MCP) protein family.</text>
</comment>
<evidence type="ECO:0000256" key="6">
    <source>
        <dbReference type="SAM" id="Phobius"/>
    </source>
</evidence>
<accession>A0A7Y2P0N1</accession>
<evidence type="ECO:0000313" key="9">
    <source>
        <dbReference type="Proteomes" id="UP000533905"/>
    </source>
</evidence>
<dbReference type="AlphaFoldDB" id="A0A7Y2P0N1"/>
<dbReference type="GO" id="GO:0007165">
    <property type="term" value="P:signal transduction"/>
    <property type="evidence" value="ECO:0007669"/>
    <property type="project" value="UniProtKB-KW"/>
</dbReference>
<dbReference type="Pfam" id="PF00015">
    <property type="entry name" value="MCPsignal"/>
    <property type="match status" value="1"/>
</dbReference>
<dbReference type="InterPro" id="IPR004089">
    <property type="entry name" value="MCPsignal_dom"/>
</dbReference>
<evidence type="ECO:0000259" key="7">
    <source>
        <dbReference type="PROSITE" id="PS50111"/>
    </source>
</evidence>
<dbReference type="InterPro" id="IPR004090">
    <property type="entry name" value="Chemotax_Me-accpt_rcpt"/>
</dbReference>
<dbReference type="InterPro" id="IPR051310">
    <property type="entry name" value="MCP_chemotaxis"/>
</dbReference>
<feature type="transmembrane region" description="Helical" evidence="6">
    <location>
        <begin position="189"/>
        <end position="208"/>
    </location>
</feature>
<dbReference type="Gene3D" id="1.10.287.950">
    <property type="entry name" value="Methyl-accepting chemotaxis protein"/>
    <property type="match status" value="1"/>
</dbReference>
<dbReference type="GO" id="GO:0004888">
    <property type="term" value="F:transmembrane signaling receptor activity"/>
    <property type="evidence" value="ECO:0007669"/>
    <property type="project" value="InterPro"/>
</dbReference>
<reference evidence="8 9" key="1">
    <citation type="submission" date="2020-04" db="EMBL/GenBank/DDBJ databases">
        <title>Massilia sp. nov., a cold adapted bacteria isolated from Arctic soil.</title>
        <authorList>
            <person name="Son J."/>
            <person name="Ka J.-O."/>
        </authorList>
    </citation>
    <scope>NUCLEOTIDE SEQUENCE [LARGE SCALE GENOMIC DNA]</scope>
    <source>
        <strain evidence="8 9">ML15P13</strain>
    </source>
</reference>
<evidence type="ECO:0000256" key="2">
    <source>
        <dbReference type="ARBA" id="ARBA00022481"/>
    </source>
</evidence>
<evidence type="ECO:0000313" key="8">
    <source>
        <dbReference type="EMBL" id="NNG24339.1"/>
    </source>
</evidence>
<keyword evidence="6" id="KW-0812">Transmembrane</keyword>
<feature type="domain" description="Methyl-accepting transducer" evidence="7">
    <location>
        <begin position="270"/>
        <end position="499"/>
    </location>
</feature>
<keyword evidence="9" id="KW-1185">Reference proteome</keyword>
<feature type="compositionally biased region" description="Low complexity" evidence="5">
    <location>
        <begin position="544"/>
        <end position="577"/>
    </location>
</feature>
<evidence type="ECO:0000256" key="3">
    <source>
        <dbReference type="ARBA" id="ARBA00029447"/>
    </source>
</evidence>
<name>A0A7Y2P0N1_9BURK</name>
<comment type="caution">
    <text evidence="8">The sequence shown here is derived from an EMBL/GenBank/DDBJ whole genome shotgun (WGS) entry which is preliminary data.</text>
</comment>
<evidence type="ECO:0000256" key="1">
    <source>
        <dbReference type="ARBA" id="ARBA00004370"/>
    </source>
</evidence>
<dbReference type="CDD" id="cd11386">
    <property type="entry name" value="MCP_signal"/>
    <property type="match status" value="1"/>
</dbReference>
<dbReference type="Pfam" id="PF12729">
    <property type="entry name" value="4HB_MCP_1"/>
    <property type="match status" value="1"/>
</dbReference>
<dbReference type="PANTHER" id="PTHR43531">
    <property type="entry name" value="PROTEIN ICFG"/>
    <property type="match status" value="1"/>
</dbReference>
<dbReference type="FunFam" id="1.10.287.950:FF:000001">
    <property type="entry name" value="Methyl-accepting chemotaxis sensory transducer"/>
    <property type="match status" value="1"/>
</dbReference>
<keyword evidence="4" id="KW-0807">Transducer</keyword>
<comment type="subcellular location">
    <subcellularLocation>
        <location evidence="1">Membrane</location>
    </subcellularLocation>
</comment>
<gene>
    <name evidence="8" type="ORF">HGB41_15210</name>
</gene>
<protein>
    <submittedName>
        <fullName evidence="8">Methyl-accepting chemotaxis protein</fullName>
    </submittedName>
</protein>
<dbReference type="GO" id="GO:0006935">
    <property type="term" value="P:chemotaxis"/>
    <property type="evidence" value="ECO:0007669"/>
    <property type="project" value="InterPro"/>
</dbReference>
<keyword evidence="6" id="KW-0472">Membrane</keyword>
<keyword evidence="2" id="KW-0488">Methylation</keyword>
<dbReference type="SMART" id="SM00283">
    <property type="entry name" value="MA"/>
    <property type="match status" value="1"/>
</dbReference>
<proteinExistence type="inferred from homology"/>
<dbReference type="PANTHER" id="PTHR43531:SF14">
    <property type="entry name" value="METHYL-ACCEPTING CHEMOTAXIS PROTEIN I-RELATED"/>
    <property type="match status" value="1"/>
</dbReference>
<dbReference type="PRINTS" id="PR00260">
    <property type="entry name" value="CHEMTRNSDUCR"/>
</dbReference>
<dbReference type="Proteomes" id="UP000533905">
    <property type="component" value="Unassembled WGS sequence"/>
</dbReference>